<evidence type="ECO:0000313" key="11">
    <source>
        <dbReference type="Proteomes" id="UP000231259"/>
    </source>
</evidence>
<accession>A0A2G8R919</accession>
<evidence type="ECO:0000313" key="10">
    <source>
        <dbReference type="EMBL" id="PIL17941.1"/>
    </source>
</evidence>
<evidence type="ECO:0000256" key="4">
    <source>
        <dbReference type="ARBA" id="ARBA00022475"/>
    </source>
</evidence>
<keyword evidence="4" id="KW-1003">Cell membrane</keyword>
<keyword evidence="6 8" id="KW-1133">Transmembrane helix</keyword>
<evidence type="ECO:0000256" key="2">
    <source>
        <dbReference type="ARBA" id="ARBA00007069"/>
    </source>
</evidence>
<evidence type="ECO:0000256" key="5">
    <source>
        <dbReference type="ARBA" id="ARBA00022692"/>
    </source>
</evidence>
<dbReference type="CDD" id="cd06261">
    <property type="entry name" value="TM_PBP2"/>
    <property type="match status" value="1"/>
</dbReference>
<keyword evidence="3 8" id="KW-0813">Transport</keyword>
<dbReference type="Proteomes" id="UP000231259">
    <property type="component" value="Unassembled WGS sequence"/>
</dbReference>
<feature type="transmembrane region" description="Helical" evidence="8">
    <location>
        <begin position="261"/>
        <end position="286"/>
    </location>
</feature>
<dbReference type="InterPro" id="IPR035906">
    <property type="entry name" value="MetI-like_sf"/>
</dbReference>
<protein>
    <recommendedName>
        <fullName evidence="9">ABC transmembrane type-1 domain-containing protein</fullName>
    </recommendedName>
</protein>
<sequence length="292" mass="31061">MTAAPNIIAGTPPTRCGLGFDRIALLAAPGLSFLALFYAIPLALLLFQSLRGPEGGFGIANYVSFFSEPFNIGVLMRTLRVALLTTLLSLIIAYPTAIAMNRARGVWLTVFLVAMVLPMSLGVVVKAFAWSILFRANGALNQIMQAIGLTDGPVRMLFTETALVIGAANVFLPFMVLPIYAVLQQQKASLADAAASLGAGPFFRFFHVALPLTLPGIVAGAAFVFSLSVSMYVIPSLIVGETQQNLPMLIARSFLYLRNEELGSTISAILLIIAIAVVLGSTWLAARLGAKE</sequence>
<proteinExistence type="inferred from homology"/>
<dbReference type="PROSITE" id="PS50928">
    <property type="entry name" value="ABC_TM1"/>
    <property type="match status" value="1"/>
</dbReference>
<dbReference type="InterPro" id="IPR000515">
    <property type="entry name" value="MetI-like"/>
</dbReference>
<dbReference type="EMBL" id="AWWI01000144">
    <property type="protein sequence ID" value="PIL17941.1"/>
    <property type="molecule type" value="Genomic_DNA"/>
</dbReference>
<dbReference type="RefSeq" id="WP_099912892.1">
    <property type="nucleotide sequence ID" value="NZ_AWWI01000144.1"/>
</dbReference>
<feature type="transmembrane region" description="Helical" evidence="8">
    <location>
        <begin position="23"/>
        <end position="50"/>
    </location>
</feature>
<dbReference type="PANTHER" id="PTHR42929:SF5">
    <property type="entry name" value="ABC TRANSPORTER PERMEASE PROTEIN"/>
    <property type="match status" value="1"/>
</dbReference>
<evidence type="ECO:0000256" key="6">
    <source>
        <dbReference type="ARBA" id="ARBA00022989"/>
    </source>
</evidence>
<evidence type="ECO:0000259" key="9">
    <source>
        <dbReference type="PROSITE" id="PS50928"/>
    </source>
</evidence>
<comment type="caution">
    <text evidence="10">The sequence shown here is derived from an EMBL/GenBank/DDBJ whole genome shotgun (WGS) entry which is preliminary data.</text>
</comment>
<feature type="domain" description="ABC transmembrane type-1" evidence="9">
    <location>
        <begin position="75"/>
        <end position="283"/>
    </location>
</feature>
<dbReference type="SUPFAM" id="SSF161098">
    <property type="entry name" value="MetI-like"/>
    <property type="match status" value="1"/>
</dbReference>
<evidence type="ECO:0000256" key="7">
    <source>
        <dbReference type="ARBA" id="ARBA00023136"/>
    </source>
</evidence>
<evidence type="ECO:0000256" key="3">
    <source>
        <dbReference type="ARBA" id="ARBA00022448"/>
    </source>
</evidence>
<reference evidence="10 11" key="1">
    <citation type="submission" date="2013-09" db="EMBL/GenBank/DDBJ databases">
        <title>Genome sequencing of Phaeobacter antarcticus sp. nov. SM1211.</title>
        <authorList>
            <person name="Zhang X.-Y."/>
            <person name="Liu C."/>
            <person name="Chen X.-L."/>
            <person name="Xie B.-B."/>
            <person name="Qin Q.-L."/>
            <person name="Rong J.-C."/>
            <person name="Zhang Y.-Z."/>
        </authorList>
    </citation>
    <scope>NUCLEOTIDE SEQUENCE [LARGE SCALE GENOMIC DNA]</scope>
    <source>
        <strain evidence="10 11">SM1211</strain>
    </source>
</reference>
<keyword evidence="5 8" id="KW-0812">Transmembrane</keyword>
<feature type="transmembrane region" description="Helical" evidence="8">
    <location>
        <begin position="162"/>
        <end position="183"/>
    </location>
</feature>
<evidence type="ECO:0000256" key="1">
    <source>
        <dbReference type="ARBA" id="ARBA00004651"/>
    </source>
</evidence>
<evidence type="ECO:0000256" key="8">
    <source>
        <dbReference type="RuleBase" id="RU363032"/>
    </source>
</evidence>
<dbReference type="PANTHER" id="PTHR42929">
    <property type="entry name" value="INNER MEMBRANE ABC TRANSPORTER PERMEASE PROTEIN YDCU-RELATED-RELATED"/>
    <property type="match status" value="1"/>
</dbReference>
<name>A0A2G8R919_9RHOB</name>
<dbReference type="Pfam" id="PF00528">
    <property type="entry name" value="BPD_transp_1"/>
    <property type="match status" value="1"/>
</dbReference>
<gene>
    <name evidence="10" type="ORF">P775_22330</name>
</gene>
<keyword evidence="11" id="KW-1185">Reference proteome</keyword>
<feature type="transmembrane region" description="Helical" evidence="8">
    <location>
        <begin position="70"/>
        <end position="94"/>
    </location>
</feature>
<dbReference type="GO" id="GO:0055085">
    <property type="term" value="P:transmembrane transport"/>
    <property type="evidence" value="ECO:0007669"/>
    <property type="project" value="InterPro"/>
</dbReference>
<keyword evidence="7 8" id="KW-0472">Membrane</keyword>
<organism evidence="10 11">
    <name type="scientific">Puniceibacterium antarcticum</name>
    <dbReference type="NCBI Taxonomy" id="1206336"/>
    <lineage>
        <taxon>Bacteria</taxon>
        <taxon>Pseudomonadati</taxon>
        <taxon>Pseudomonadota</taxon>
        <taxon>Alphaproteobacteria</taxon>
        <taxon>Rhodobacterales</taxon>
        <taxon>Paracoccaceae</taxon>
        <taxon>Puniceibacterium</taxon>
    </lineage>
</organism>
<comment type="similarity">
    <text evidence="2">Belongs to the binding-protein-dependent transport system permease family. CysTW subfamily.</text>
</comment>
<dbReference type="Gene3D" id="1.10.3720.10">
    <property type="entry name" value="MetI-like"/>
    <property type="match status" value="1"/>
</dbReference>
<dbReference type="OrthoDB" id="9807047at2"/>
<dbReference type="AlphaFoldDB" id="A0A2G8R919"/>
<comment type="subcellular location">
    <subcellularLocation>
        <location evidence="1 8">Cell membrane</location>
        <topology evidence="1 8">Multi-pass membrane protein</topology>
    </subcellularLocation>
</comment>
<feature type="transmembrane region" description="Helical" evidence="8">
    <location>
        <begin position="106"/>
        <end position="133"/>
    </location>
</feature>
<dbReference type="GO" id="GO:0005886">
    <property type="term" value="C:plasma membrane"/>
    <property type="evidence" value="ECO:0007669"/>
    <property type="project" value="UniProtKB-SubCell"/>
</dbReference>